<feature type="region of interest" description="Disordered" evidence="1">
    <location>
        <begin position="78"/>
        <end position="104"/>
    </location>
</feature>
<keyword evidence="2" id="KW-1133">Transmembrane helix</keyword>
<keyword evidence="2" id="KW-0812">Transmembrane</keyword>
<feature type="transmembrane region" description="Helical" evidence="2">
    <location>
        <begin position="26"/>
        <end position="44"/>
    </location>
</feature>
<evidence type="ECO:0000256" key="2">
    <source>
        <dbReference type="SAM" id="Phobius"/>
    </source>
</evidence>
<evidence type="ECO:0000256" key="1">
    <source>
        <dbReference type="SAM" id="MobiDB-lite"/>
    </source>
</evidence>
<keyword evidence="2" id="KW-0472">Membrane</keyword>
<feature type="compositionally biased region" description="Basic and acidic residues" evidence="1">
    <location>
        <begin position="95"/>
        <end position="104"/>
    </location>
</feature>
<accession>A0A3P7II77</accession>
<organism evidence="3 4">
    <name type="scientific">Strongylus vulgaris</name>
    <name type="common">Blood worm</name>
    <dbReference type="NCBI Taxonomy" id="40348"/>
    <lineage>
        <taxon>Eukaryota</taxon>
        <taxon>Metazoa</taxon>
        <taxon>Ecdysozoa</taxon>
        <taxon>Nematoda</taxon>
        <taxon>Chromadorea</taxon>
        <taxon>Rhabditida</taxon>
        <taxon>Rhabditina</taxon>
        <taxon>Rhabditomorpha</taxon>
        <taxon>Strongyloidea</taxon>
        <taxon>Strongylidae</taxon>
        <taxon>Strongylus</taxon>
    </lineage>
</organism>
<name>A0A3P7II77_STRVU</name>
<dbReference type="Proteomes" id="UP000270094">
    <property type="component" value="Unassembled WGS sequence"/>
</dbReference>
<dbReference type="AlphaFoldDB" id="A0A3P7II77"/>
<protein>
    <submittedName>
        <fullName evidence="3">Uncharacterized protein</fullName>
    </submittedName>
</protein>
<sequence>MRYDDGVCINLAQASIKTRDIDYATVRNFFIALLITTALVLLFFHKNRLYIATTPPTNSTAWVGGQERYPLNIVAPDGGVENPVFESNEDTPMDPETRADESHR</sequence>
<keyword evidence="4" id="KW-1185">Reference proteome</keyword>
<proteinExistence type="predicted"/>
<reference evidence="3 4" key="1">
    <citation type="submission" date="2018-11" db="EMBL/GenBank/DDBJ databases">
        <authorList>
            <consortium name="Pathogen Informatics"/>
        </authorList>
    </citation>
    <scope>NUCLEOTIDE SEQUENCE [LARGE SCALE GENOMIC DNA]</scope>
</reference>
<evidence type="ECO:0000313" key="4">
    <source>
        <dbReference type="Proteomes" id="UP000270094"/>
    </source>
</evidence>
<gene>
    <name evidence="3" type="ORF">SVUK_LOCUS7688</name>
</gene>
<dbReference type="EMBL" id="UYYB01026698">
    <property type="protein sequence ID" value="VDM72690.1"/>
    <property type="molecule type" value="Genomic_DNA"/>
</dbReference>
<evidence type="ECO:0000313" key="3">
    <source>
        <dbReference type="EMBL" id="VDM72690.1"/>
    </source>
</evidence>